<evidence type="ECO:0008006" key="5">
    <source>
        <dbReference type="Google" id="ProtNLM"/>
    </source>
</evidence>
<evidence type="ECO:0000256" key="2">
    <source>
        <dbReference type="SAM" id="Phobius"/>
    </source>
</evidence>
<name>A0ABY7JVZ3_9ACTN</name>
<dbReference type="EMBL" id="CP097463">
    <property type="protein sequence ID" value="WAX56725.1"/>
    <property type="molecule type" value="Genomic_DNA"/>
</dbReference>
<dbReference type="Proteomes" id="UP001164693">
    <property type="component" value="Chromosome"/>
</dbReference>
<evidence type="ECO:0000313" key="3">
    <source>
        <dbReference type="EMBL" id="WAX56725.1"/>
    </source>
</evidence>
<dbReference type="RefSeq" id="WP_269443259.1">
    <property type="nucleotide sequence ID" value="NZ_CP097463.1"/>
</dbReference>
<gene>
    <name evidence="3" type="ORF">M6B22_19680</name>
</gene>
<keyword evidence="2" id="KW-0812">Transmembrane</keyword>
<evidence type="ECO:0000256" key="1">
    <source>
        <dbReference type="SAM" id="MobiDB-lite"/>
    </source>
</evidence>
<organism evidence="3 4">
    <name type="scientific">Jatrophihabitans cynanchi</name>
    <dbReference type="NCBI Taxonomy" id="2944128"/>
    <lineage>
        <taxon>Bacteria</taxon>
        <taxon>Bacillati</taxon>
        <taxon>Actinomycetota</taxon>
        <taxon>Actinomycetes</taxon>
        <taxon>Jatrophihabitantales</taxon>
        <taxon>Jatrophihabitantaceae</taxon>
        <taxon>Jatrophihabitans</taxon>
    </lineage>
</organism>
<feature type="transmembrane region" description="Helical" evidence="2">
    <location>
        <begin position="44"/>
        <end position="65"/>
    </location>
</feature>
<keyword evidence="4" id="KW-1185">Reference proteome</keyword>
<accession>A0ABY7JVZ3</accession>
<feature type="transmembrane region" description="Helical" evidence="2">
    <location>
        <begin position="20"/>
        <end position="38"/>
    </location>
</feature>
<reference evidence="3" key="1">
    <citation type="submission" date="2022-05" db="EMBL/GenBank/DDBJ databases">
        <title>Jatrophihabitans sp. SB3-54 whole genome sequence.</title>
        <authorList>
            <person name="Suh M.K."/>
            <person name="Eom M.K."/>
            <person name="Kim J.S."/>
            <person name="Kim H.S."/>
            <person name="Do H.E."/>
            <person name="Shin Y.K."/>
            <person name="Lee J.-S."/>
        </authorList>
    </citation>
    <scope>NUCLEOTIDE SEQUENCE</scope>
    <source>
        <strain evidence="3">SB3-54</strain>
    </source>
</reference>
<proteinExistence type="predicted"/>
<sequence>MSEKPPPAKRAKGGGDPWSAFGYLVAGVGVYGLLGWGLGTWLHASYLTPIGILVGAGLGLILVYYQFGRMPDPDRDTSTTHEGSSTPEEPPPGQPTEHRGETE</sequence>
<evidence type="ECO:0000313" key="4">
    <source>
        <dbReference type="Proteomes" id="UP001164693"/>
    </source>
</evidence>
<protein>
    <recommendedName>
        <fullName evidence="5">AtpZ/AtpI family protein</fullName>
    </recommendedName>
</protein>
<keyword evidence="2" id="KW-0472">Membrane</keyword>
<keyword evidence="2" id="KW-1133">Transmembrane helix</keyword>
<feature type="region of interest" description="Disordered" evidence="1">
    <location>
        <begin position="72"/>
        <end position="103"/>
    </location>
</feature>